<keyword evidence="5 9" id="KW-0812">Transmembrane</keyword>
<dbReference type="Pfam" id="PF04290">
    <property type="entry name" value="DctQ"/>
    <property type="match status" value="1"/>
</dbReference>
<dbReference type="PANTHER" id="PTHR35011">
    <property type="entry name" value="2,3-DIKETO-L-GULONATE TRAP TRANSPORTER SMALL PERMEASE PROTEIN YIAM"/>
    <property type="match status" value="1"/>
</dbReference>
<reference evidence="11 12" key="1">
    <citation type="journal article" date="2013" name="Stand. Genomic Sci.">
        <title>Genome sequence of the reddish-pigmented Rubellimicrobium thermophilum type strain (DSM 16684(T)), a member of the Roseobacter clade.</title>
        <authorList>
            <person name="Fiebig A."/>
            <person name="Riedel T."/>
            <person name="Gronow S."/>
            <person name="Petersen J."/>
            <person name="Klenk H.P."/>
            <person name="Goker M."/>
        </authorList>
    </citation>
    <scope>NUCLEOTIDE SEQUENCE [LARGE SCALE GENOMIC DNA]</scope>
    <source>
        <strain evidence="11 12">DSM 16684</strain>
    </source>
</reference>
<dbReference type="InterPro" id="IPR007387">
    <property type="entry name" value="TRAP_DctQ"/>
</dbReference>
<evidence type="ECO:0000256" key="2">
    <source>
        <dbReference type="ARBA" id="ARBA00022448"/>
    </source>
</evidence>
<comment type="similarity">
    <text evidence="8 9">Belongs to the TRAP transporter small permease family.</text>
</comment>
<feature type="transmembrane region" description="Helical" evidence="9">
    <location>
        <begin position="50"/>
        <end position="67"/>
    </location>
</feature>
<evidence type="ECO:0000256" key="5">
    <source>
        <dbReference type="ARBA" id="ARBA00022692"/>
    </source>
</evidence>
<dbReference type="STRING" id="1123069.ruthe_00117"/>
<protein>
    <recommendedName>
        <fullName evidence="9">TRAP transporter small permease protein</fullName>
    </recommendedName>
</protein>
<name>S9R757_9RHOB</name>
<dbReference type="GO" id="GO:0022857">
    <property type="term" value="F:transmembrane transporter activity"/>
    <property type="evidence" value="ECO:0007669"/>
    <property type="project" value="UniProtKB-UniRule"/>
</dbReference>
<proteinExistence type="inferred from homology"/>
<evidence type="ECO:0000256" key="9">
    <source>
        <dbReference type="RuleBase" id="RU369079"/>
    </source>
</evidence>
<evidence type="ECO:0000256" key="7">
    <source>
        <dbReference type="ARBA" id="ARBA00023136"/>
    </source>
</evidence>
<dbReference type="GO" id="GO:0005886">
    <property type="term" value="C:plasma membrane"/>
    <property type="evidence" value="ECO:0007669"/>
    <property type="project" value="UniProtKB-SubCell"/>
</dbReference>
<feature type="transmembrane region" description="Helical" evidence="9">
    <location>
        <begin position="12"/>
        <end position="38"/>
    </location>
</feature>
<sequence>MVVLQRIGGLLVRLVEVVLVLLLAGMVAMVFVNVVLRYGFNSGLTISEEMSRYFFVWLTFLGAALAFRDHAHVGVETFVRWLGPRGRLICVALSNAIILLCAVVLIWGTWRQHAINASMTAPVVGISMIWVYGVTYVTGLAIGVMALGRFLLALAGRVSEAEMARITGDYGPDGAGRAE</sequence>
<keyword evidence="6 9" id="KW-1133">Transmembrane helix</keyword>
<dbReference type="PATRIC" id="fig|1123069.3.peg.121"/>
<keyword evidence="3" id="KW-1003">Cell membrane</keyword>
<comment type="subunit">
    <text evidence="9">The complex comprises the extracytoplasmic solute receptor protein and the two transmembrane proteins.</text>
</comment>
<keyword evidence="7 9" id="KW-0472">Membrane</keyword>
<comment type="function">
    <text evidence="9">Part of the tripartite ATP-independent periplasmic (TRAP) transport system.</text>
</comment>
<gene>
    <name evidence="11" type="ORF">ruthe_00117</name>
</gene>
<keyword evidence="4 9" id="KW-0997">Cell inner membrane</keyword>
<accession>S9R757</accession>
<dbReference type="HOGENOM" id="CLU_086356_9_0_5"/>
<evidence type="ECO:0000313" key="11">
    <source>
        <dbReference type="EMBL" id="EPX87717.1"/>
    </source>
</evidence>
<comment type="caution">
    <text evidence="11">The sequence shown here is derived from an EMBL/GenBank/DDBJ whole genome shotgun (WGS) entry which is preliminary data.</text>
</comment>
<dbReference type="RefSeq" id="WP_021096262.1">
    <property type="nucleotide sequence ID" value="NZ_KE557318.1"/>
</dbReference>
<feature type="transmembrane region" description="Helical" evidence="9">
    <location>
        <begin position="88"/>
        <end position="110"/>
    </location>
</feature>
<keyword evidence="12" id="KW-1185">Reference proteome</keyword>
<dbReference type="GO" id="GO:0015740">
    <property type="term" value="P:C4-dicarboxylate transport"/>
    <property type="evidence" value="ECO:0007669"/>
    <property type="project" value="TreeGrafter"/>
</dbReference>
<feature type="transmembrane region" description="Helical" evidence="9">
    <location>
        <begin position="130"/>
        <end position="155"/>
    </location>
</feature>
<comment type="subcellular location">
    <subcellularLocation>
        <location evidence="1 9">Cell inner membrane</location>
        <topology evidence="1 9">Multi-pass membrane protein</topology>
    </subcellularLocation>
</comment>
<dbReference type="AlphaFoldDB" id="S9R757"/>
<dbReference type="PANTHER" id="PTHR35011:SF2">
    <property type="entry name" value="2,3-DIKETO-L-GULONATE TRAP TRANSPORTER SMALL PERMEASE PROTEIN YIAM"/>
    <property type="match status" value="1"/>
</dbReference>
<dbReference type="Proteomes" id="UP000015346">
    <property type="component" value="Unassembled WGS sequence"/>
</dbReference>
<evidence type="ECO:0000256" key="3">
    <source>
        <dbReference type="ARBA" id="ARBA00022475"/>
    </source>
</evidence>
<evidence type="ECO:0000256" key="4">
    <source>
        <dbReference type="ARBA" id="ARBA00022519"/>
    </source>
</evidence>
<evidence type="ECO:0000259" key="10">
    <source>
        <dbReference type="Pfam" id="PF04290"/>
    </source>
</evidence>
<evidence type="ECO:0000256" key="6">
    <source>
        <dbReference type="ARBA" id="ARBA00022989"/>
    </source>
</evidence>
<keyword evidence="2 9" id="KW-0813">Transport</keyword>
<evidence type="ECO:0000256" key="1">
    <source>
        <dbReference type="ARBA" id="ARBA00004429"/>
    </source>
</evidence>
<dbReference type="InterPro" id="IPR055348">
    <property type="entry name" value="DctQ"/>
</dbReference>
<organism evidence="11 12">
    <name type="scientific">Rubellimicrobium thermophilum DSM 16684</name>
    <dbReference type="NCBI Taxonomy" id="1123069"/>
    <lineage>
        <taxon>Bacteria</taxon>
        <taxon>Pseudomonadati</taxon>
        <taxon>Pseudomonadota</taxon>
        <taxon>Alphaproteobacteria</taxon>
        <taxon>Rhodobacterales</taxon>
        <taxon>Roseobacteraceae</taxon>
        <taxon>Rubellimicrobium</taxon>
    </lineage>
</organism>
<dbReference type="EMBL" id="AOLV01000002">
    <property type="protein sequence ID" value="EPX87717.1"/>
    <property type="molecule type" value="Genomic_DNA"/>
</dbReference>
<feature type="domain" description="Tripartite ATP-independent periplasmic transporters DctQ component" evidence="10">
    <location>
        <begin position="26"/>
        <end position="154"/>
    </location>
</feature>
<evidence type="ECO:0000313" key="12">
    <source>
        <dbReference type="Proteomes" id="UP000015346"/>
    </source>
</evidence>
<evidence type="ECO:0000256" key="8">
    <source>
        <dbReference type="ARBA" id="ARBA00038436"/>
    </source>
</evidence>